<keyword evidence="3" id="KW-1003">Cell membrane</keyword>
<proteinExistence type="inferred from homology"/>
<dbReference type="OrthoDB" id="7306274at2"/>
<evidence type="ECO:0000256" key="2">
    <source>
        <dbReference type="ARBA" id="ARBA00006156"/>
    </source>
</evidence>
<gene>
    <name evidence="8" type="ORF">D3877_01070</name>
</gene>
<dbReference type="RefSeq" id="WP_119828958.1">
    <property type="nucleotide sequence ID" value="NZ_QYUL01000001.1"/>
</dbReference>
<keyword evidence="6 7" id="KW-0472">Membrane</keyword>
<organism evidence="8 9">
    <name type="scientific">Azospirillum cavernae</name>
    <dbReference type="NCBI Taxonomy" id="2320860"/>
    <lineage>
        <taxon>Bacteria</taxon>
        <taxon>Pseudomonadati</taxon>
        <taxon>Pseudomonadota</taxon>
        <taxon>Alphaproteobacteria</taxon>
        <taxon>Rhodospirillales</taxon>
        <taxon>Azospirillaceae</taxon>
        <taxon>Azospirillum</taxon>
    </lineage>
</organism>
<dbReference type="AlphaFoldDB" id="A0A418W011"/>
<dbReference type="EMBL" id="QYUL01000001">
    <property type="protein sequence ID" value="RJF83318.1"/>
    <property type="molecule type" value="Genomic_DNA"/>
</dbReference>
<feature type="transmembrane region" description="Helical" evidence="7">
    <location>
        <begin position="55"/>
        <end position="73"/>
    </location>
</feature>
<comment type="caution">
    <text evidence="8">The sequence shown here is derived from an EMBL/GenBank/DDBJ whole genome shotgun (WGS) entry which is preliminary data.</text>
</comment>
<dbReference type="GO" id="GO:0005886">
    <property type="term" value="C:plasma membrane"/>
    <property type="evidence" value="ECO:0007669"/>
    <property type="project" value="UniProtKB-SubCell"/>
</dbReference>
<keyword evidence="8" id="KW-0282">Flagellum</keyword>
<evidence type="ECO:0000256" key="6">
    <source>
        <dbReference type="ARBA" id="ARBA00023136"/>
    </source>
</evidence>
<dbReference type="Proteomes" id="UP000283458">
    <property type="component" value="Unassembled WGS sequence"/>
</dbReference>
<keyword evidence="5 7" id="KW-1133">Transmembrane helix</keyword>
<evidence type="ECO:0000313" key="9">
    <source>
        <dbReference type="Proteomes" id="UP000283458"/>
    </source>
</evidence>
<keyword evidence="4 7" id="KW-0812">Transmembrane</keyword>
<evidence type="ECO:0000256" key="3">
    <source>
        <dbReference type="ARBA" id="ARBA00022475"/>
    </source>
</evidence>
<dbReference type="GO" id="GO:0009306">
    <property type="term" value="P:protein secretion"/>
    <property type="evidence" value="ECO:0007669"/>
    <property type="project" value="InterPro"/>
</dbReference>
<evidence type="ECO:0000313" key="8">
    <source>
        <dbReference type="EMBL" id="RJF83318.1"/>
    </source>
</evidence>
<name>A0A418W011_9PROT</name>
<sequence length="88" mass="9588">MGINEAIAVTYEALIVIIKITFPTLAITTALAAGLTIFQSVTNINESSIQQDVKIFATLAILFVTGPAIFIALRDYTLIIFERIAMLQ</sequence>
<dbReference type="Pfam" id="PF01313">
    <property type="entry name" value="Bac_export_3"/>
    <property type="match status" value="1"/>
</dbReference>
<evidence type="ECO:0000256" key="1">
    <source>
        <dbReference type="ARBA" id="ARBA00004651"/>
    </source>
</evidence>
<dbReference type="InterPro" id="IPR002191">
    <property type="entry name" value="Bac_export_3"/>
</dbReference>
<comment type="subcellular location">
    <subcellularLocation>
        <location evidence="1">Cell membrane</location>
        <topology evidence="1">Multi-pass membrane protein</topology>
    </subcellularLocation>
</comment>
<protein>
    <submittedName>
        <fullName evidence="8">Flagellar biosynthetic protein FliQ</fullName>
    </submittedName>
</protein>
<comment type="similarity">
    <text evidence="2">Belongs to the FliQ/MopD/SpaQ family.</text>
</comment>
<evidence type="ECO:0000256" key="7">
    <source>
        <dbReference type="SAM" id="Phobius"/>
    </source>
</evidence>
<reference evidence="8 9" key="1">
    <citation type="submission" date="2018-09" db="EMBL/GenBank/DDBJ databases">
        <authorList>
            <person name="Zhu H."/>
        </authorList>
    </citation>
    <scope>NUCLEOTIDE SEQUENCE [LARGE SCALE GENOMIC DNA]</scope>
    <source>
        <strain evidence="8 9">K2W22B-5</strain>
    </source>
</reference>
<evidence type="ECO:0000256" key="4">
    <source>
        <dbReference type="ARBA" id="ARBA00022692"/>
    </source>
</evidence>
<dbReference type="PRINTS" id="PR00952">
    <property type="entry name" value="TYPE3IMQPROT"/>
</dbReference>
<accession>A0A418W011</accession>
<keyword evidence="8" id="KW-0966">Cell projection</keyword>
<keyword evidence="8" id="KW-0969">Cilium</keyword>
<evidence type="ECO:0000256" key="5">
    <source>
        <dbReference type="ARBA" id="ARBA00022989"/>
    </source>
</evidence>
<keyword evidence="9" id="KW-1185">Reference proteome</keyword>
<feature type="transmembrane region" description="Helical" evidence="7">
    <location>
        <begin position="12"/>
        <end position="35"/>
    </location>
</feature>